<dbReference type="AlphaFoldDB" id="A0A059B5I5"/>
<evidence type="ECO:0000313" key="1">
    <source>
        <dbReference type="EMBL" id="KCW61383.1"/>
    </source>
</evidence>
<dbReference type="Gramene" id="KCW61383">
    <property type="protein sequence ID" value="KCW61383"/>
    <property type="gene ID" value="EUGRSUZ_H04117"/>
</dbReference>
<accession>A0A059B5I5</accession>
<protein>
    <submittedName>
        <fullName evidence="1">Uncharacterized protein</fullName>
    </submittedName>
</protein>
<reference evidence="1" key="1">
    <citation type="submission" date="2013-07" db="EMBL/GenBank/DDBJ databases">
        <title>The genome of Eucalyptus grandis.</title>
        <authorList>
            <person name="Schmutz J."/>
            <person name="Hayes R."/>
            <person name="Myburg A."/>
            <person name="Tuskan G."/>
            <person name="Grattapaglia D."/>
            <person name="Rokhsar D.S."/>
        </authorList>
    </citation>
    <scope>NUCLEOTIDE SEQUENCE</scope>
    <source>
        <tissue evidence="1">Leaf extractions</tissue>
    </source>
</reference>
<dbReference type="EMBL" id="KK198760">
    <property type="protein sequence ID" value="KCW61383.1"/>
    <property type="molecule type" value="Genomic_DNA"/>
</dbReference>
<sequence length="88" mass="10239">MNTSFGTFHLATSFVYNIRSSFNEEGSKERKMNIGSKIMKALQLNIRHEFLFQLEKREKNGQTQIEKARASKPSFFCPKKVRISNSCF</sequence>
<name>A0A059B5I5_EUCGR</name>
<organism evidence="1">
    <name type="scientific">Eucalyptus grandis</name>
    <name type="common">Flooded gum</name>
    <dbReference type="NCBI Taxonomy" id="71139"/>
    <lineage>
        <taxon>Eukaryota</taxon>
        <taxon>Viridiplantae</taxon>
        <taxon>Streptophyta</taxon>
        <taxon>Embryophyta</taxon>
        <taxon>Tracheophyta</taxon>
        <taxon>Spermatophyta</taxon>
        <taxon>Magnoliopsida</taxon>
        <taxon>eudicotyledons</taxon>
        <taxon>Gunneridae</taxon>
        <taxon>Pentapetalae</taxon>
        <taxon>rosids</taxon>
        <taxon>malvids</taxon>
        <taxon>Myrtales</taxon>
        <taxon>Myrtaceae</taxon>
        <taxon>Myrtoideae</taxon>
        <taxon>Eucalypteae</taxon>
        <taxon>Eucalyptus</taxon>
    </lineage>
</organism>
<proteinExistence type="predicted"/>
<dbReference type="InParanoid" id="A0A059B5I5"/>
<gene>
    <name evidence="1" type="ORF">EUGRSUZ_H04117</name>
</gene>